<dbReference type="InterPro" id="IPR013097">
    <property type="entry name" value="Dabb"/>
</dbReference>
<dbReference type="Pfam" id="PF07876">
    <property type="entry name" value="Dabb"/>
    <property type="match status" value="1"/>
</dbReference>
<reference evidence="2 3" key="1">
    <citation type="submission" date="2015-01" db="EMBL/GenBank/DDBJ databases">
        <title>The Genome Sequence of Cladophialophora immunda CBS83496.</title>
        <authorList>
            <consortium name="The Broad Institute Genomics Platform"/>
            <person name="Cuomo C."/>
            <person name="de Hoog S."/>
            <person name="Gorbushina A."/>
            <person name="Stielow B."/>
            <person name="Teixiera M."/>
            <person name="Abouelleil A."/>
            <person name="Chapman S.B."/>
            <person name="Priest M."/>
            <person name="Young S.K."/>
            <person name="Wortman J."/>
            <person name="Nusbaum C."/>
            <person name="Birren B."/>
        </authorList>
    </citation>
    <scope>NUCLEOTIDE SEQUENCE [LARGE SCALE GENOMIC DNA]</scope>
    <source>
        <strain evidence="2 3">CBS 83496</strain>
    </source>
</reference>
<dbReference type="AlphaFoldDB" id="A0A0D2D025"/>
<dbReference type="RefSeq" id="XP_016255761.1">
    <property type="nucleotide sequence ID" value="XM_016388833.1"/>
</dbReference>
<dbReference type="GeneID" id="27341429"/>
<dbReference type="InterPro" id="IPR011008">
    <property type="entry name" value="Dimeric_a/b-barrel"/>
</dbReference>
<dbReference type="STRING" id="569365.A0A0D2D025"/>
<sequence>MGLYHMGNYCLVHRLSEDSKLTRLKVLFKFKNDTDPEDLKTLDTLSSTLLGKVSGLVDMKTGPPLPATSARAKGFEYAAVATLEGAQFLDGFVKHPIHGD</sequence>
<dbReference type="Proteomes" id="UP000054466">
    <property type="component" value="Unassembled WGS sequence"/>
</dbReference>
<dbReference type="Gene3D" id="3.30.70.100">
    <property type="match status" value="1"/>
</dbReference>
<evidence type="ECO:0000313" key="2">
    <source>
        <dbReference type="EMBL" id="KIW35545.1"/>
    </source>
</evidence>
<dbReference type="PROSITE" id="PS51502">
    <property type="entry name" value="S_R_A_B_BARREL"/>
    <property type="match status" value="1"/>
</dbReference>
<dbReference type="OrthoDB" id="42919at2759"/>
<keyword evidence="3" id="KW-1185">Reference proteome</keyword>
<proteinExistence type="predicted"/>
<name>A0A0D2D025_9EURO</name>
<feature type="domain" description="Stress-response A/B barrel" evidence="1">
    <location>
        <begin position="22"/>
        <end position="100"/>
    </location>
</feature>
<dbReference type="VEuPathDB" id="FungiDB:PV07_02235"/>
<dbReference type="SUPFAM" id="SSF54909">
    <property type="entry name" value="Dimeric alpha+beta barrel"/>
    <property type="match status" value="1"/>
</dbReference>
<dbReference type="HOGENOM" id="CLU_080664_6_1_1"/>
<organism evidence="2 3">
    <name type="scientific">Cladophialophora immunda</name>
    <dbReference type="NCBI Taxonomy" id="569365"/>
    <lineage>
        <taxon>Eukaryota</taxon>
        <taxon>Fungi</taxon>
        <taxon>Dikarya</taxon>
        <taxon>Ascomycota</taxon>
        <taxon>Pezizomycotina</taxon>
        <taxon>Eurotiomycetes</taxon>
        <taxon>Chaetothyriomycetidae</taxon>
        <taxon>Chaetothyriales</taxon>
        <taxon>Herpotrichiellaceae</taxon>
        <taxon>Cladophialophora</taxon>
    </lineage>
</organism>
<evidence type="ECO:0000259" key="1">
    <source>
        <dbReference type="PROSITE" id="PS51502"/>
    </source>
</evidence>
<protein>
    <recommendedName>
        <fullName evidence="1">Stress-response A/B barrel domain-containing protein</fullName>
    </recommendedName>
</protein>
<evidence type="ECO:0000313" key="3">
    <source>
        <dbReference type="Proteomes" id="UP000054466"/>
    </source>
</evidence>
<dbReference type="EMBL" id="KN847040">
    <property type="protein sequence ID" value="KIW35545.1"/>
    <property type="molecule type" value="Genomic_DNA"/>
</dbReference>
<gene>
    <name evidence="2" type="ORF">PV07_02235</name>
</gene>
<accession>A0A0D2D025</accession>